<dbReference type="PANTHER" id="PTHR33175:SF12">
    <property type="entry name" value="DNA-BINDING PROTEIN HU-ALPHA"/>
    <property type="match status" value="1"/>
</dbReference>
<dbReference type="GO" id="GO:0003677">
    <property type="term" value="F:DNA binding"/>
    <property type="evidence" value="ECO:0007669"/>
    <property type="project" value="UniProtKB-KW"/>
</dbReference>
<reference evidence="6" key="1">
    <citation type="journal article" date="2010" name="Insect Mol. Biol.">
        <title>The draft genome sequence of Arsenophonus nasoniae, son-killer bacterium of Nasonia vitripennis, reveals genes associated with virulence and symbiosis.</title>
        <authorList>
            <person name="Wilkes T."/>
            <person name="Darby A.C."/>
            <person name="Choi J."/>
            <person name="Colborne J.K."/>
            <person name="Werren J.H."/>
            <person name="Hurst G.D.D."/>
        </authorList>
    </citation>
    <scope>NUCLEOTIDE SEQUENCE</scope>
</reference>
<dbReference type="InterPro" id="IPR010992">
    <property type="entry name" value="IHF-like_DNA-bd_dom_sf"/>
</dbReference>
<organism evidence="6">
    <name type="scientific">Arsenophonus nasoniae</name>
    <name type="common">son-killer infecting Nasonia vitripennis</name>
    <dbReference type="NCBI Taxonomy" id="638"/>
    <lineage>
        <taxon>Bacteria</taxon>
        <taxon>Pseudomonadati</taxon>
        <taxon>Pseudomonadota</taxon>
        <taxon>Gammaproteobacteria</taxon>
        <taxon>Enterobacterales</taxon>
        <taxon>Morganellaceae</taxon>
        <taxon>Arsenophonus</taxon>
    </lineage>
</organism>
<dbReference type="CDD" id="cd13831">
    <property type="entry name" value="HU"/>
    <property type="match status" value="1"/>
</dbReference>
<dbReference type="PRINTS" id="PR01727">
    <property type="entry name" value="DNABINDINGHU"/>
</dbReference>
<evidence type="ECO:0000256" key="2">
    <source>
        <dbReference type="ARBA" id="ARBA00010529"/>
    </source>
</evidence>
<comment type="similarity">
    <text evidence="2 5">Belongs to the bacterial histone-like protein family.</text>
</comment>
<protein>
    <submittedName>
        <fullName evidence="6 7">DNA-binding protein HU-alpha</fullName>
    </submittedName>
</protein>
<evidence type="ECO:0000256" key="3">
    <source>
        <dbReference type="ARBA" id="ARBA00023067"/>
    </source>
</evidence>
<dbReference type="EMBL" id="CP038613">
    <property type="protein sequence ID" value="QBY45525.1"/>
    <property type="molecule type" value="Genomic_DNA"/>
</dbReference>
<proteinExistence type="inferred from homology"/>
<name>D2U3Q3_9GAMM</name>
<evidence type="ECO:0000256" key="4">
    <source>
        <dbReference type="ARBA" id="ARBA00023125"/>
    </source>
</evidence>
<keyword evidence="4 6" id="KW-0238">DNA-binding</keyword>
<dbReference type="InterPro" id="IPR020816">
    <property type="entry name" value="Histone-like_DNA-bd_CS"/>
</dbReference>
<accession>D2U3Q3</accession>
<evidence type="ECO:0000313" key="6">
    <source>
        <dbReference type="EMBL" id="CBA76026.1"/>
    </source>
</evidence>
<evidence type="ECO:0000313" key="8">
    <source>
        <dbReference type="Proteomes" id="UP000295134"/>
    </source>
</evidence>
<dbReference type="AlphaFoldDB" id="D2U3Q3"/>
<gene>
    <name evidence="7" type="primary">hupA</name>
    <name evidence="6" type="ORF">ARN_32870</name>
    <name evidence="7" type="ORF">ArsFIN_41360</name>
</gene>
<dbReference type="InterPro" id="IPR000119">
    <property type="entry name" value="Hist_DNA-bd"/>
</dbReference>
<evidence type="ECO:0000256" key="5">
    <source>
        <dbReference type="RuleBase" id="RU003939"/>
    </source>
</evidence>
<dbReference type="EMBL" id="FN545258">
    <property type="protein sequence ID" value="CBA76026.1"/>
    <property type="molecule type" value="Genomic_DNA"/>
</dbReference>
<dbReference type="Proteomes" id="UP000295134">
    <property type="component" value="Chromosome"/>
</dbReference>
<evidence type="ECO:0000256" key="1">
    <source>
        <dbReference type="ARBA" id="ARBA00003819"/>
    </source>
</evidence>
<dbReference type="PANTHER" id="PTHR33175">
    <property type="entry name" value="DNA-BINDING PROTEIN HU"/>
    <property type="match status" value="1"/>
</dbReference>
<reference evidence="7 8" key="2">
    <citation type="submission" date="2019-03" db="EMBL/GenBank/DDBJ databases">
        <title>Long-read sequencing reveals hyperdense prophage content in a complex bacterial symbiont genome.</title>
        <authorList>
            <person name="Frost C.L."/>
            <person name="Siozios S."/>
            <person name="Nadal-Jimenez P."/>
            <person name="Brockhurst M.A."/>
            <person name="King K.C."/>
            <person name="Darby A.C."/>
            <person name="Hurst G.D.D."/>
        </authorList>
    </citation>
    <scope>NUCLEOTIDE SEQUENCE [LARGE SCALE GENOMIC DNA]</scope>
    <source>
        <strain evidence="7 8">FIN</strain>
    </source>
</reference>
<dbReference type="Pfam" id="PF00216">
    <property type="entry name" value="Bac_DNA_binding"/>
    <property type="match status" value="1"/>
</dbReference>
<dbReference type="KEGG" id="ans:ArsFIN_41360"/>
<dbReference type="PROSITE" id="PS00045">
    <property type="entry name" value="HISTONE_LIKE"/>
    <property type="match status" value="1"/>
</dbReference>
<sequence>MNKTVNETMKKGDVVQYVMQKANLNKTQAKNALEALIECITDALKEGEQVQFVGFGTFRTNHRAARIGRNPKTGAELKIEAANVPVFVAGKSLKEAVK</sequence>
<keyword evidence="3" id="KW-0226">DNA condensation</keyword>
<dbReference type="GO" id="GO:0005829">
    <property type="term" value="C:cytosol"/>
    <property type="evidence" value="ECO:0007669"/>
    <property type="project" value="TreeGrafter"/>
</dbReference>
<evidence type="ECO:0000313" key="7">
    <source>
        <dbReference type="EMBL" id="QBY45525.1"/>
    </source>
</evidence>
<comment type="function">
    <text evidence="1">Histone-like DNA-binding protein which is capable of wrapping DNA to stabilize it, and thus to prevent its denaturation under extreme environmental conditions.</text>
</comment>
<dbReference type="Gene3D" id="4.10.520.10">
    <property type="entry name" value="IHF-like DNA-binding proteins"/>
    <property type="match status" value="1"/>
</dbReference>
<dbReference type="GO" id="GO:0030527">
    <property type="term" value="F:structural constituent of chromatin"/>
    <property type="evidence" value="ECO:0007669"/>
    <property type="project" value="InterPro"/>
</dbReference>
<dbReference type="SUPFAM" id="SSF47729">
    <property type="entry name" value="IHF-like DNA-binding proteins"/>
    <property type="match status" value="1"/>
</dbReference>
<dbReference type="GO" id="GO:0030261">
    <property type="term" value="P:chromosome condensation"/>
    <property type="evidence" value="ECO:0007669"/>
    <property type="project" value="UniProtKB-KW"/>
</dbReference>
<dbReference type="SMART" id="SM00411">
    <property type="entry name" value="BHL"/>
    <property type="match status" value="1"/>
</dbReference>